<dbReference type="CDD" id="cd00275">
    <property type="entry name" value="C2_PLC_like"/>
    <property type="match status" value="1"/>
</dbReference>
<dbReference type="SMART" id="SM00054">
    <property type="entry name" value="EFh"/>
    <property type="match status" value="2"/>
</dbReference>
<dbReference type="SUPFAM" id="SSF49562">
    <property type="entry name" value="C2 domain (Calcium/lipid-binding domain, CaLB)"/>
    <property type="match status" value="1"/>
</dbReference>
<organism evidence="25 26">
    <name type="scientific">Halcyon senegalensis</name>
    <dbReference type="NCBI Taxonomy" id="342381"/>
    <lineage>
        <taxon>Eukaryota</taxon>
        <taxon>Metazoa</taxon>
        <taxon>Chordata</taxon>
        <taxon>Craniata</taxon>
        <taxon>Vertebrata</taxon>
        <taxon>Euteleostomi</taxon>
        <taxon>Archelosauria</taxon>
        <taxon>Archosauria</taxon>
        <taxon>Dinosauria</taxon>
        <taxon>Saurischia</taxon>
        <taxon>Theropoda</taxon>
        <taxon>Coelurosauria</taxon>
        <taxon>Aves</taxon>
        <taxon>Neognathae</taxon>
        <taxon>Neoaves</taxon>
        <taxon>Telluraves</taxon>
        <taxon>Coraciimorphae</taxon>
        <taxon>Coraciiformes</taxon>
        <taxon>Alcedinidae</taxon>
        <taxon>Halcyon</taxon>
    </lineage>
</organism>
<evidence type="ECO:0000259" key="23">
    <source>
        <dbReference type="PROSITE" id="PS50008"/>
    </source>
</evidence>
<dbReference type="PANTHER" id="PTHR10336:SF31">
    <property type="entry name" value="1-PHOSPHATIDYLINOSITOL 4,5-BISPHOSPHATE PHOSPHODIESTERASE DELTA-4"/>
    <property type="match status" value="1"/>
</dbReference>
<dbReference type="EMBL" id="WBNJ01000059">
    <property type="protein sequence ID" value="NXD78701.1"/>
    <property type="molecule type" value="Genomic_DNA"/>
</dbReference>
<dbReference type="PROSITE" id="PS50007">
    <property type="entry name" value="PIPLC_X_DOMAIN"/>
    <property type="match status" value="1"/>
</dbReference>
<dbReference type="Pfam" id="PF00168">
    <property type="entry name" value="C2"/>
    <property type="match status" value="1"/>
</dbReference>
<feature type="domain" description="PH" evidence="21">
    <location>
        <begin position="1"/>
        <end position="107"/>
    </location>
</feature>
<dbReference type="CDD" id="cd16219">
    <property type="entry name" value="EFh_PI-PLCdelta4"/>
    <property type="match status" value="1"/>
</dbReference>
<dbReference type="GO" id="GO:0005783">
    <property type="term" value="C:endoplasmic reticulum"/>
    <property type="evidence" value="ECO:0007669"/>
    <property type="project" value="UniProtKB-SubCell"/>
</dbReference>
<evidence type="ECO:0000259" key="24">
    <source>
        <dbReference type="PROSITE" id="PS50222"/>
    </source>
</evidence>
<dbReference type="PANTHER" id="PTHR10336">
    <property type="entry name" value="PHOSPHOINOSITIDE-SPECIFIC PHOSPHOLIPASE C FAMILY PROTEIN"/>
    <property type="match status" value="1"/>
</dbReference>
<dbReference type="InterPro" id="IPR000008">
    <property type="entry name" value="C2_dom"/>
</dbReference>
<dbReference type="GO" id="GO:0035556">
    <property type="term" value="P:intracellular signal transduction"/>
    <property type="evidence" value="ECO:0007669"/>
    <property type="project" value="InterPro"/>
</dbReference>
<keyword evidence="6" id="KW-0963">Cytoplasm</keyword>
<evidence type="ECO:0000256" key="17">
    <source>
        <dbReference type="ARBA" id="ARBA00023674"/>
    </source>
</evidence>
<dbReference type="FunFam" id="2.60.40.150:FF:000058">
    <property type="entry name" value="Phosphoinositide phospholipase C"/>
    <property type="match status" value="1"/>
</dbReference>
<keyword evidence="13 19" id="KW-0443">Lipid metabolism</keyword>
<dbReference type="InterPro" id="IPR017946">
    <property type="entry name" value="PLC-like_Pdiesterase_TIM-brl"/>
</dbReference>
<feature type="non-terminal residue" evidence="25">
    <location>
        <position position="1"/>
    </location>
</feature>
<evidence type="ECO:0000256" key="1">
    <source>
        <dbReference type="ARBA" id="ARBA00001913"/>
    </source>
</evidence>
<dbReference type="FunFam" id="1.10.238.10:FF:000005">
    <property type="entry name" value="Phosphoinositide phospholipase C"/>
    <property type="match status" value="1"/>
</dbReference>
<dbReference type="InterPro" id="IPR018247">
    <property type="entry name" value="EF_Hand_1_Ca_BS"/>
</dbReference>
<evidence type="ECO:0000256" key="14">
    <source>
        <dbReference type="ARBA" id="ARBA00023136"/>
    </source>
</evidence>
<sequence>MQQGTLMRKVKSKSWKKQRFFKLQDDCMTIWYQSKRTGKTESAFSISDVETVREGHQSEVLQSLAEEFPPERCFTIVFYGRRGNLDLIAGSAEEAQCWVEGLRQLIETRSFPLTSALVFRTWIRDWFQKADKDKDGRMNFKEVQRLLKMMNVDMNEDHALRLFQAADKSESGTLEGEEFVLFYKALTQREEVLSLFQEFSEDGKKLTLLELVDFLRQEQLEDEGTEELAMELIDKYEPSETARTRHVLSADGFLMYLCSPEGSIFNPRHQVLWQDMNQPLCHYFISSSHNTYLIEDQIRGHSSIEGYIRALKRGCRCLEVDCWDGPNGEPMVYHGHTFTSKIPFREVVSTLGKDNRVKPSHPIPSLVLQGAGSAGLQQCGVLGDRRSHGGDGLPKVPTSPSTTLQELKHKILLKGKKIGRLEDTLDGPGDEAPDVSDDDNGAEAEEERRKVKVAGTQHGSALQKDKESLAQALSDCVIYCKNVSFRGFQEARSHSRPSEISSLSEAKARKLIRDAGNEFVRHNAWQLTRIYPSGMRTDSSNYSPQEMWNVGCQIVALNFQTAGMEMDLCDGLFSQNSRCGYVLKPPFMRDEETLFNPSDPSSWEGPGPITLTIQVISGQQLPKVANSKDRAIIDPLVRVEIHGVPADQAHQETKYIENNGFNPHWDETLQFQLHVPELALVRFVVEDYDKTSRNDFVGQFTLAFANIKPGYRHIHLLSKDGTSIPPSSLFVHIRITE</sequence>
<feature type="region of interest" description="Disordered" evidence="20">
    <location>
        <begin position="380"/>
        <end position="403"/>
    </location>
</feature>
<comment type="cofactor">
    <cofactor evidence="1">
        <name>Ca(2+)</name>
        <dbReference type="ChEBI" id="CHEBI:29108"/>
    </cofactor>
</comment>
<feature type="domain" description="EF-hand" evidence="24">
    <location>
        <begin position="118"/>
        <end position="153"/>
    </location>
</feature>
<dbReference type="PROSITE" id="PS50222">
    <property type="entry name" value="EF_HAND_2"/>
    <property type="match status" value="2"/>
</dbReference>
<evidence type="ECO:0000256" key="6">
    <source>
        <dbReference type="ARBA" id="ARBA00022490"/>
    </source>
</evidence>
<dbReference type="Gene3D" id="1.10.238.10">
    <property type="entry name" value="EF-hand"/>
    <property type="match status" value="2"/>
</dbReference>
<dbReference type="SUPFAM" id="SSF47473">
    <property type="entry name" value="EF-hand"/>
    <property type="match status" value="1"/>
</dbReference>
<dbReference type="Pfam" id="PF09279">
    <property type="entry name" value="EF-hand_like"/>
    <property type="match status" value="1"/>
</dbReference>
<keyword evidence="9 19" id="KW-0378">Hydrolase</keyword>
<feature type="domain" description="C2" evidence="22">
    <location>
        <begin position="589"/>
        <end position="718"/>
    </location>
</feature>
<dbReference type="SMART" id="SM00149">
    <property type="entry name" value="PLCYc"/>
    <property type="match status" value="1"/>
</dbReference>
<dbReference type="GO" id="GO:0004435">
    <property type="term" value="F:phosphatidylinositol-4,5-bisphosphate phospholipase C activity"/>
    <property type="evidence" value="ECO:0007669"/>
    <property type="project" value="UniProtKB-EC"/>
</dbReference>
<dbReference type="AlphaFoldDB" id="A0A851YX27"/>
<reference evidence="25" key="1">
    <citation type="submission" date="2019-09" db="EMBL/GenBank/DDBJ databases">
        <title>Bird 10,000 Genomes (B10K) Project - Family phase.</title>
        <authorList>
            <person name="Zhang G."/>
        </authorList>
    </citation>
    <scope>NUCLEOTIDE SEQUENCE</scope>
    <source>
        <strain evidence="25">B10K-DU-024-03</strain>
        <tissue evidence="25">Muscle</tissue>
    </source>
</reference>
<feature type="compositionally biased region" description="Acidic residues" evidence="20">
    <location>
        <begin position="424"/>
        <end position="445"/>
    </location>
</feature>
<evidence type="ECO:0000256" key="8">
    <source>
        <dbReference type="ARBA" id="ARBA00022737"/>
    </source>
</evidence>
<keyword evidence="26" id="KW-1185">Reference proteome</keyword>
<dbReference type="GO" id="GO:0005886">
    <property type="term" value="C:plasma membrane"/>
    <property type="evidence" value="ECO:0007669"/>
    <property type="project" value="TreeGrafter"/>
</dbReference>
<evidence type="ECO:0000256" key="5">
    <source>
        <dbReference type="ARBA" id="ARBA00004496"/>
    </source>
</evidence>
<dbReference type="PROSITE" id="PS50008">
    <property type="entry name" value="PIPLC_Y_DOMAIN"/>
    <property type="match status" value="1"/>
</dbReference>
<dbReference type="InterPro" id="IPR011992">
    <property type="entry name" value="EF-hand-dom_pair"/>
</dbReference>
<dbReference type="PROSITE" id="PS50003">
    <property type="entry name" value="PH_DOMAIN"/>
    <property type="match status" value="1"/>
</dbReference>
<evidence type="ECO:0000256" key="18">
    <source>
        <dbReference type="ARBA" id="ARBA00023726"/>
    </source>
</evidence>
<comment type="caution">
    <text evidence="25">The sequence shown here is derived from an EMBL/GenBank/DDBJ whole genome shotgun (WGS) entry which is preliminary data.</text>
</comment>
<evidence type="ECO:0000256" key="16">
    <source>
        <dbReference type="ARBA" id="ARBA00023242"/>
    </source>
</evidence>
<protein>
    <recommendedName>
        <fullName evidence="19">Phosphoinositide phospholipase C</fullName>
        <ecNumber evidence="19">3.1.4.11</ecNumber>
    </recommendedName>
</protein>
<keyword evidence="11" id="KW-0106">Calcium</keyword>
<keyword evidence="16" id="KW-0539">Nucleus</keyword>
<dbReference type="SUPFAM" id="SSF50729">
    <property type="entry name" value="PH domain-like"/>
    <property type="match status" value="1"/>
</dbReference>
<dbReference type="GO" id="GO:0016042">
    <property type="term" value="P:lipid catabolic process"/>
    <property type="evidence" value="ECO:0007669"/>
    <property type="project" value="UniProtKB-KW"/>
</dbReference>
<dbReference type="Pfam" id="PF00387">
    <property type="entry name" value="PI-PLC-Y"/>
    <property type="match status" value="1"/>
</dbReference>
<keyword evidence="8" id="KW-0677">Repeat</keyword>
<dbReference type="Pfam" id="PF00388">
    <property type="entry name" value="PI-PLC-X"/>
    <property type="match status" value="1"/>
</dbReference>
<evidence type="ECO:0000256" key="4">
    <source>
        <dbReference type="ARBA" id="ARBA00004240"/>
    </source>
</evidence>
<dbReference type="Proteomes" id="UP000648918">
    <property type="component" value="Unassembled WGS sequence"/>
</dbReference>
<evidence type="ECO:0000256" key="11">
    <source>
        <dbReference type="ARBA" id="ARBA00022837"/>
    </source>
</evidence>
<evidence type="ECO:0000313" key="26">
    <source>
        <dbReference type="Proteomes" id="UP000648918"/>
    </source>
</evidence>
<feature type="region of interest" description="Disordered" evidence="20">
    <location>
        <begin position="421"/>
        <end position="447"/>
    </location>
</feature>
<dbReference type="PRINTS" id="PR00390">
    <property type="entry name" value="PHPHLIPASEC"/>
</dbReference>
<keyword evidence="12 19" id="KW-0442">Lipid degradation</keyword>
<evidence type="ECO:0000313" key="25">
    <source>
        <dbReference type="EMBL" id="NXD78701.1"/>
    </source>
</evidence>
<feature type="domain" description="EF-hand" evidence="24">
    <location>
        <begin position="154"/>
        <end position="189"/>
    </location>
</feature>
<comment type="catalytic activity">
    <reaction evidence="17">
        <text>a 1,2-diacyl-sn-glycero-3-phospho-(1D-myo-inositol-4,5-bisphosphate) + H2O = 1D-myo-inositol 1,4,5-trisphosphate + a 1,2-diacyl-sn-glycerol + H(+)</text>
        <dbReference type="Rhea" id="RHEA:33179"/>
        <dbReference type="ChEBI" id="CHEBI:15377"/>
        <dbReference type="ChEBI" id="CHEBI:15378"/>
        <dbReference type="ChEBI" id="CHEBI:17815"/>
        <dbReference type="ChEBI" id="CHEBI:58456"/>
        <dbReference type="ChEBI" id="CHEBI:203600"/>
        <dbReference type="EC" id="3.1.4.11"/>
    </reaction>
    <physiologicalReaction direction="left-to-right" evidence="17">
        <dbReference type="Rhea" id="RHEA:33180"/>
    </physiologicalReaction>
</comment>
<dbReference type="InterPro" id="IPR001849">
    <property type="entry name" value="PH_domain"/>
</dbReference>
<dbReference type="GO" id="GO:0005509">
    <property type="term" value="F:calcium ion binding"/>
    <property type="evidence" value="ECO:0007669"/>
    <property type="project" value="InterPro"/>
</dbReference>
<keyword evidence="10" id="KW-0256">Endoplasmic reticulum</keyword>
<dbReference type="InterPro" id="IPR002048">
    <property type="entry name" value="EF_hand_dom"/>
</dbReference>
<dbReference type="SMART" id="SM00233">
    <property type="entry name" value="PH"/>
    <property type="match status" value="1"/>
</dbReference>
<dbReference type="OrthoDB" id="269822at2759"/>
<dbReference type="FunFam" id="3.20.20.190:FF:000084">
    <property type="match status" value="1"/>
</dbReference>
<dbReference type="PROSITE" id="PS00018">
    <property type="entry name" value="EF_HAND_1"/>
    <property type="match status" value="2"/>
</dbReference>
<dbReference type="FunFam" id="2.30.29.30:FF:000088">
    <property type="entry name" value="Phosphoinositide phospholipase C"/>
    <property type="match status" value="1"/>
</dbReference>
<dbReference type="Gene3D" id="3.20.20.190">
    <property type="entry name" value="Phosphatidylinositol (PI) phosphodiesterase"/>
    <property type="match status" value="1"/>
</dbReference>
<gene>
    <name evidence="25" type="primary">Plcd4</name>
    <name evidence="25" type="ORF">HALSEN_R01777</name>
</gene>
<accession>A0A851YX27</accession>
<evidence type="ECO:0000256" key="12">
    <source>
        <dbReference type="ARBA" id="ARBA00022963"/>
    </source>
</evidence>
<dbReference type="FunFam" id="1.10.238.10:FF:000145">
    <property type="entry name" value="Phosphoinositide phospholipase C"/>
    <property type="match status" value="1"/>
</dbReference>
<dbReference type="GO" id="GO:0005634">
    <property type="term" value="C:nucleus"/>
    <property type="evidence" value="ECO:0007669"/>
    <property type="project" value="UniProtKB-SubCell"/>
</dbReference>
<evidence type="ECO:0000256" key="2">
    <source>
        <dbReference type="ARBA" id="ARBA00004123"/>
    </source>
</evidence>
<keyword evidence="7" id="KW-0479">Metal-binding</keyword>
<dbReference type="InterPro" id="IPR015359">
    <property type="entry name" value="PLC_EF-hand-like"/>
</dbReference>
<proteinExistence type="predicted"/>
<name>A0A851YX27_9AVES</name>
<feature type="domain" description="PI-PLC Y-box" evidence="23">
    <location>
        <begin position="473"/>
        <end position="589"/>
    </location>
</feature>
<dbReference type="CDD" id="cd13363">
    <property type="entry name" value="PH_PLC_delta"/>
    <property type="match status" value="1"/>
</dbReference>
<evidence type="ECO:0000256" key="15">
    <source>
        <dbReference type="ARBA" id="ARBA00023224"/>
    </source>
</evidence>
<dbReference type="InterPro" id="IPR001711">
    <property type="entry name" value="PLipase_C_Pinositol-sp_Y"/>
</dbReference>
<evidence type="ECO:0000256" key="7">
    <source>
        <dbReference type="ARBA" id="ARBA00022723"/>
    </source>
</evidence>
<dbReference type="InterPro" id="IPR000909">
    <property type="entry name" value="PLipase_C_PInositol-sp_X_dom"/>
</dbReference>
<dbReference type="Gene3D" id="2.60.40.150">
    <property type="entry name" value="C2 domain"/>
    <property type="match status" value="1"/>
</dbReference>
<keyword evidence="15" id="KW-0807">Transducer</keyword>
<comment type="catalytic activity">
    <reaction evidence="18">
        <text>a 1,2-diacyl-sn-glycero-3-phospho-(1D-myo-inositol) + H2O = 1D-myo-inositol 1-phosphate + a 1,2-diacyl-sn-glycerol + H(+)</text>
        <dbReference type="Rhea" id="RHEA:43484"/>
        <dbReference type="ChEBI" id="CHEBI:15377"/>
        <dbReference type="ChEBI" id="CHEBI:15378"/>
        <dbReference type="ChEBI" id="CHEBI:17815"/>
        <dbReference type="ChEBI" id="CHEBI:57880"/>
        <dbReference type="ChEBI" id="CHEBI:58433"/>
    </reaction>
    <physiologicalReaction direction="left-to-right" evidence="18">
        <dbReference type="Rhea" id="RHEA:43485"/>
    </physiologicalReaction>
</comment>
<evidence type="ECO:0000256" key="13">
    <source>
        <dbReference type="ARBA" id="ARBA00023098"/>
    </source>
</evidence>
<feature type="non-terminal residue" evidence="25">
    <location>
        <position position="737"/>
    </location>
</feature>
<evidence type="ECO:0000259" key="21">
    <source>
        <dbReference type="PROSITE" id="PS50003"/>
    </source>
</evidence>
<dbReference type="Gene3D" id="2.30.29.30">
    <property type="entry name" value="Pleckstrin-homology domain (PH domain)/Phosphotyrosine-binding domain (PTB)"/>
    <property type="match status" value="1"/>
</dbReference>
<dbReference type="InterPro" id="IPR035892">
    <property type="entry name" value="C2_domain_sf"/>
</dbReference>
<evidence type="ECO:0000256" key="20">
    <source>
        <dbReference type="SAM" id="MobiDB-lite"/>
    </source>
</evidence>
<evidence type="ECO:0000256" key="19">
    <source>
        <dbReference type="RuleBase" id="RU361133"/>
    </source>
</evidence>
<dbReference type="SMART" id="SM00148">
    <property type="entry name" value="PLCXc"/>
    <property type="match status" value="1"/>
</dbReference>
<comment type="subcellular location">
    <subcellularLocation>
        <location evidence="5">Cytoplasm</location>
    </subcellularLocation>
    <subcellularLocation>
        <location evidence="4">Endoplasmic reticulum</location>
    </subcellularLocation>
    <subcellularLocation>
        <location evidence="3">Membrane</location>
        <topology evidence="3">Peripheral membrane protein</topology>
    </subcellularLocation>
    <subcellularLocation>
        <location evidence="2">Nucleus</location>
    </subcellularLocation>
</comment>
<dbReference type="SMART" id="SM00239">
    <property type="entry name" value="C2"/>
    <property type="match status" value="1"/>
</dbReference>
<evidence type="ECO:0000256" key="3">
    <source>
        <dbReference type="ARBA" id="ARBA00004170"/>
    </source>
</evidence>
<dbReference type="InterPro" id="IPR011993">
    <property type="entry name" value="PH-like_dom_sf"/>
</dbReference>
<dbReference type="PROSITE" id="PS50004">
    <property type="entry name" value="C2"/>
    <property type="match status" value="1"/>
</dbReference>
<dbReference type="Pfam" id="PF00169">
    <property type="entry name" value="PH"/>
    <property type="match status" value="1"/>
</dbReference>
<keyword evidence="14" id="KW-0472">Membrane</keyword>
<dbReference type="InterPro" id="IPR001192">
    <property type="entry name" value="PI-PLC_fam"/>
</dbReference>
<dbReference type="EC" id="3.1.4.11" evidence="19"/>
<evidence type="ECO:0000256" key="10">
    <source>
        <dbReference type="ARBA" id="ARBA00022824"/>
    </source>
</evidence>
<evidence type="ECO:0000259" key="22">
    <source>
        <dbReference type="PROSITE" id="PS50004"/>
    </source>
</evidence>
<dbReference type="SUPFAM" id="SSF51695">
    <property type="entry name" value="PLC-like phosphodiesterases"/>
    <property type="match status" value="1"/>
</dbReference>
<evidence type="ECO:0000256" key="9">
    <source>
        <dbReference type="ARBA" id="ARBA00022801"/>
    </source>
</evidence>
<dbReference type="Pfam" id="PF13202">
    <property type="entry name" value="EF-hand_5"/>
    <property type="match status" value="1"/>
</dbReference>